<dbReference type="PANTHER" id="PTHR43525">
    <property type="entry name" value="PROTEIN MALY"/>
    <property type="match status" value="1"/>
</dbReference>
<dbReference type="CDD" id="cd00609">
    <property type="entry name" value="AAT_like"/>
    <property type="match status" value="1"/>
</dbReference>
<dbReference type="Gene3D" id="3.90.1150.10">
    <property type="entry name" value="Aspartate Aminotransferase, domain 1"/>
    <property type="match status" value="1"/>
</dbReference>
<organism evidence="7 8">
    <name type="scientific">Microbacterium marinum</name>
    <dbReference type="NCBI Taxonomy" id="421115"/>
    <lineage>
        <taxon>Bacteria</taxon>
        <taxon>Bacillati</taxon>
        <taxon>Actinomycetota</taxon>
        <taxon>Actinomycetes</taxon>
        <taxon>Micrococcales</taxon>
        <taxon>Microbacteriaceae</taxon>
        <taxon>Microbacterium</taxon>
    </lineage>
</organism>
<dbReference type="Proteomes" id="UP000573729">
    <property type="component" value="Unassembled WGS sequence"/>
</dbReference>
<keyword evidence="8" id="KW-1185">Reference proteome</keyword>
<evidence type="ECO:0000256" key="3">
    <source>
        <dbReference type="ARBA" id="ARBA00022898"/>
    </source>
</evidence>
<comment type="caution">
    <text evidence="7">The sequence shown here is derived from an EMBL/GenBank/DDBJ whole genome shotgun (WGS) entry which is preliminary data.</text>
</comment>
<dbReference type="Gene3D" id="3.40.640.10">
    <property type="entry name" value="Type I PLP-dependent aspartate aminotransferase-like (Major domain)"/>
    <property type="match status" value="1"/>
</dbReference>
<dbReference type="InterPro" id="IPR004839">
    <property type="entry name" value="Aminotransferase_I/II_large"/>
</dbReference>
<keyword evidence="3" id="KW-0663">Pyridoxal phosphate</keyword>
<dbReference type="InterPro" id="IPR015422">
    <property type="entry name" value="PyrdxlP-dep_Trfase_small"/>
</dbReference>
<dbReference type="InterPro" id="IPR015421">
    <property type="entry name" value="PyrdxlP-dep_Trfase_major"/>
</dbReference>
<dbReference type="Pfam" id="PF00155">
    <property type="entry name" value="Aminotran_1_2"/>
    <property type="match status" value="1"/>
</dbReference>
<reference evidence="7 8" key="1">
    <citation type="submission" date="2020-08" db="EMBL/GenBank/DDBJ databases">
        <title>Sequencing the genomes of 1000 actinobacteria strains.</title>
        <authorList>
            <person name="Klenk H.-P."/>
        </authorList>
    </citation>
    <scope>NUCLEOTIDE SEQUENCE [LARGE SCALE GENOMIC DNA]</scope>
    <source>
        <strain evidence="7 8">DSM 24947</strain>
    </source>
</reference>
<evidence type="ECO:0000256" key="5">
    <source>
        <dbReference type="ARBA" id="ARBA00037974"/>
    </source>
</evidence>
<comment type="similarity">
    <text evidence="5">Belongs to the class-II pyridoxal-phosphate-dependent aminotransferase family. MalY/PatB cystathionine beta-lyase subfamily.</text>
</comment>
<dbReference type="AlphaFoldDB" id="A0A7W7BTU7"/>
<dbReference type="EC" id="4.4.1.13" evidence="2"/>
<gene>
    <name evidence="7" type="ORF">BKA24_002257</name>
</gene>
<evidence type="ECO:0000256" key="4">
    <source>
        <dbReference type="ARBA" id="ARBA00023239"/>
    </source>
</evidence>
<sequence>MTVTPLDALPLEVLRRRSSTKWRSYGPDVIPMFVAETDFPLAPAITDALREAVEIGDTGYTPPRPEIGSAFVSFAHRHWGWRVDPARVRWTGDVMMGVVEILRATVAPGERVVITPPVYPPFFDTVREAGAVVEEVPLVDDGSGWFLDLPGIDAALSGGARAVLLCNPHNPTGTVHSREQLAQLATIAARHGAVVVSDEIHGPLAHADHPFTPFLSVSDDAADVGFAVTSASKAYNLAGLKCAVMVAASEANAAVLRQLPWEVEWRTGLFGALSNIAAFSGDSDAWLASLRARLDVNRTLLAELLAQHLPLARYRPPQAGFLAWIDVSAYKWGDDPAVAVRRNARVALHHGPYFGPQGRGHVRMNFGCGPDILREAVERIAAFARSGSRL</sequence>
<dbReference type="GO" id="GO:0047804">
    <property type="term" value="F:cysteine-S-conjugate beta-lyase activity"/>
    <property type="evidence" value="ECO:0007669"/>
    <property type="project" value="UniProtKB-EC"/>
</dbReference>
<dbReference type="SUPFAM" id="SSF53383">
    <property type="entry name" value="PLP-dependent transferases"/>
    <property type="match status" value="1"/>
</dbReference>
<accession>A0A7W7BTU7</accession>
<dbReference type="InterPro" id="IPR051798">
    <property type="entry name" value="Class-II_PLP-Dep_Aminotrans"/>
</dbReference>
<protein>
    <recommendedName>
        <fullName evidence="2">cysteine-S-conjugate beta-lyase</fullName>
        <ecNumber evidence="2">4.4.1.13</ecNumber>
    </recommendedName>
</protein>
<evidence type="ECO:0000256" key="2">
    <source>
        <dbReference type="ARBA" id="ARBA00012224"/>
    </source>
</evidence>
<dbReference type="EMBL" id="JACHMD010000001">
    <property type="protein sequence ID" value="MBB4667548.1"/>
    <property type="molecule type" value="Genomic_DNA"/>
</dbReference>
<evidence type="ECO:0000313" key="8">
    <source>
        <dbReference type="Proteomes" id="UP000573729"/>
    </source>
</evidence>
<evidence type="ECO:0000313" key="7">
    <source>
        <dbReference type="EMBL" id="MBB4667548.1"/>
    </source>
</evidence>
<evidence type="ECO:0000259" key="6">
    <source>
        <dbReference type="Pfam" id="PF00155"/>
    </source>
</evidence>
<name>A0A7W7BTU7_9MICO</name>
<proteinExistence type="inferred from homology"/>
<dbReference type="RefSeq" id="WP_184218114.1">
    <property type="nucleotide sequence ID" value="NZ_JACHMD010000001.1"/>
</dbReference>
<dbReference type="PANTHER" id="PTHR43525:SF2">
    <property type="entry name" value="CYSTATHIONINE BETA-LYASE-RELATED"/>
    <property type="match status" value="1"/>
</dbReference>
<dbReference type="GO" id="GO:0030170">
    <property type="term" value="F:pyridoxal phosphate binding"/>
    <property type="evidence" value="ECO:0007669"/>
    <property type="project" value="InterPro"/>
</dbReference>
<feature type="domain" description="Aminotransferase class I/classII large" evidence="6">
    <location>
        <begin position="36"/>
        <end position="380"/>
    </location>
</feature>
<comment type="cofactor">
    <cofactor evidence="1">
        <name>pyridoxal 5'-phosphate</name>
        <dbReference type="ChEBI" id="CHEBI:597326"/>
    </cofactor>
</comment>
<dbReference type="InterPro" id="IPR015424">
    <property type="entry name" value="PyrdxlP-dep_Trfase"/>
</dbReference>
<evidence type="ECO:0000256" key="1">
    <source>
        <dbReference type="ARBA" id="ARBA00001933"/>
    </source>
</evidence>
<keyword evidence="4 7" id="KW-0456">Lyase</keyword>